<dbReference type="Proteomes" id="UP000636800">
    <property type="component" value="Chromosome 7"/>
</dbReference>
<dbReference type="AlphaFoldDB" id="A0A835QPI1"/>
<dbReference type="OrthoDB" id="1733909at2759"/>
<proteinExistence type="predicted"/>
<accession>A0A835QPI1</accession>
<feature type="region of interest" description="Disordered" evidence="1">
    <location>
        <begin position="16"/>
        <end position="39"/>
    </location>
</feature>
<evidence type="ECO:0000313" key="3">
    <source>
        <dbReference type="Proteomes" id="UP000636800"/>
    </source>
</evidence>
<reference evidence="2 3" key="1">
    <citation type="journal article" date="2020" name="Nat. Food">
        <title>A phased Vanilla planifolia genome enables genetic improvement of flavour and production.</title>
        <authorList>
            <person name="Hasing T."/>
            <person name="Tang H."/>
            <person name="Brym M."/>
            <person name="Khazi F."/>
            <person name="Huang T."/>
            <person name="Chambers A.H."/>
        </authorList>
    </citation>
    <scope>NUCLEOTIDE SEQUENCE [LARGE SCALE GENOMIC DNA]</scope>
    <source>
        <tissue evidence="2">Leaf</tissue>
    </source>
</reference>
<sequence length="153" mass="16924">MGSCCPTIIVHLRIKSSGRPKNRQKRQKKEDPVTTTVFPTDSEANKTKAWPHPYLLPSDGVGEKVEVMVKTLSCFNQESAALQRVASFPDPSLRGDPEAALHLVGCEANGGRAGAPCLEQLVLLPLMQHNTRPCPSPNPLMRYLKLFVPVRRR</sequence>
<organism evidence="2 3">
    <name type="scientific">Vanilla planifolia</name>
    <name type="common">Vanilla</name>
    <dbReference type="NCBI Taxonomy" id="51239"/>
    <lineage>
        <taxon>Eukaryota</taxon>
        <taxon>Viridiplantae</taxon>
        <taxon>Streptophyta</taxon>
        <taxon>Embryophyta</taxon>
        <taxon>Tracheophyta</taxon>
        <taxon>Spermatophyta</taxon>
        <taxon>Magnoliopsida</taxon>
        <taxon>Liliopsida</taxon>
        <taxon>Asparagales</taxon>
        <taxon>Orchidaceae</taxon>
        <taxon>Vanilloideae</taxon>
        <taxon>Vanilleae</taxon>
        <taxon>Vanilla</taxon>
    </lineage>
</organism>
<evidence type="ECO:0000256" key="1">
    <source>
        <dbReference type="SAM" id="MobiDB-lite"/>
    </source>
</evidence>
<evidence type="ECO:0000313" key="2">
    <source>
        <dbReference type="EMBL" id="KAG0472562.1"/>
    </source>
</evidence>
<protein>
    <submittedName>
        <fullName evidence="2">Uncharacterized protein</fullName>
    </submittedName>
</protein>
<feature type="compositionally biased region" description="Basic residues" evidence="1">
    <location>
        <begin position="16"/>
        <end position="27"/>
    </location>
</feature>
<comment type="caution">
    <text evidence="2">The sequence shown here is derived from an EMBL/GenBank/DDBJ whole genome shotgun (WGS) entry which is preliminary data.</text>
</comment>
<dbReference type="EMBL" id="JADCNL010000007">
    <property type="protein sequence ID" value="KAG0472562.1"/>
    <property type="molecule type" value="Genomic_DNA"/>
</dbReference>
<keyword evidence="3" id="KW-1185">Reference proteome</keyword>
<gene>
    <name evidence="2" type="ORF">HPP92_014419</name>
</gene>
<name>A0A835QPI1_VANPL</name>